<dbReference type="PROSITE" id="PS51257">
    <property type="entry name" value="PROKAR_LIPOPROTEIN"/>
    <property type="match status" value="1"/>
</dbReference>
<dbReference type="EMBL" id="JRNU01000010">
    <property type="protein sequence ID" value="KGF52614.1"/>
    <property type="molecule type" value="Genomic_DNA"/>
</dbReference>
<name>A0A096D506_9BACT</name>
<protein>
    <recommendedName>
        <fullName evidence="3">Lipoprotein</fullName>
    </recommendedName>
</protein>
<dbReference type="AlphaFoldDB" id="A0A096D506"/>
<sequence>MKKTFNILLSLTIVVLIVVSFIACSSEMPVDNGKKTEGQHLSGPIPASVEVKIVYGHLHGYTGFHENARMAGTTFITPKPTFKFRLENNQWIADKNNPKYLYAFSSNSSFNTEGARAYALDIHYFDANGKDITAEMVANGKEDKLQHFFVPEDVKPLNDFDKNIDNPNNNDFFRYDYIDPTPFGKTMHDDNAKYNGLKNPMGFKGYMTFGYSRQTFKLAVKLMEAKGKKDITYKKVDFITNDHINEHTHNYKQVASWTPTKEQKEDNLWYPTFYIPVMVYACWGEEYSGDVEMGEDGSLPKIETLEPKTQRLIKTIQNNLGLSYKEIIENLYYQLKGDANPEAGTYWF</sequence>
<evidence type="ECO:0000313" key="2">
    <source>
        <dbReference type="Proteomes" id="UP000029614"/>
    </source>
</evidence>
<dbReference type="RefSeq" id="WP_036854631.1">
    <property type="nucleotide sequence ID" value="NZ_JRNU01000010.1"/>
</dbReference>
<keyword evidence="2" id="KW-1185">Reference proteome</keyword>
<dbReference type="Proteomes" id="UP000029614">
    <property type="component" value="Unassembled WGS sequence"/>
</dbReference>
<proteinExistence type="predicted"/>
<evidence type="ECO:0008006" key="3">
    <source>
        <dbReference type="Google" id="ProtNLM"/>
    </source>
</evidence>
<accession>A0A096D506</accession>
<dbReference type="OrthoDB" id="1014446at2"/>
<evidence type="ECO:0000313" key="1">
    <source>
        <dbReference type="EMBL" id="KGF52614.1"/>
    </source>
</evidence>
<organism evidence="1 2">
    <name type="scientific">Prevotella amnii DNF00058</name>
    <dbReference type="NCBI Taxonomy" id="1401066"/>
    <lineage>
        <taxon>Bacteria</taxon>
        <taxon>Pseudomonadati</taxon>
        <taxon>Bacteroidota</taxon>
        <taxon>Bacteroidia</taxon>
        <taxon>Bacteroidales</taxon>
        <taxon>Prevotellaceae</taxon>
        <taxon>Prevotella</taxon>
    </lineage>
</organism>
<reference evidence="1 2" key="1">
    <citation type="submission" date="2014-07" db="EMBL/GenBank/DDBJ databases">
        <authorList>
            <person name="McCorrison J."/>
            <person name="Sanka R."/>
            <person name="Torralba M."/>
            <person name="Gillis M."/>
            <person name="Haft D.H."/>
            <person name="Methe B."/>
            <person name="Sutton G."/>
            <person name="Nelson K.E."/>
        </authorList>
    </citation>
    <scope>NUCLEOTIDE SEQUENCE [LARGE SCALE GENOMIC DNA]</scope>
    <source>
        <strain evidence="1 2">DNF00058</strain>
    </source>
</reference>
<comment type="caution">
    <text evidence="1">The sequence shown here is derived from an EMBL/GenBank/DDBJ whole genome shotgun (WGS) entry which is preliminary data.</text>
</comment>
<gene>
    <name evidence="1" type="ORF">HMPREF9302_03330</name>
</gene>